<feature type="compositionally biased region" description="Basic and acidic residues" evidence="1">
    <location>
        <begin position="570"/>
        <end position="590"/>
    </location>
</feature>
<feature type="region of interest" description="Disordered" evidence="1">
    <location>
        <begin position="305"/>
        <end position="327"/>
    </location>
</feature>
<feature type="compositionally biased region" description="Basic and acidic residues" evidence="1">
    <location>
        <begin position="39"/>
        <end position="49"/>
    </location>
</feature>
<feature type="compositionally biased region" description="Low complexity" evidence="1">
    <location>
        <begin position="305"/>
        <end position="318"/>
    </location>
</feature>
<keyword evidence="4" id="KW-1185">Reference proteome</keyword>
<feature type="region of interest" description="Disordered" evidence="1">
    <location>
        <begin position="1131"/>
        <end position="1165"/>
    </location>
</feature>
<feature type="compositionally biased region" description="Basic residues" evidence="1">
    <location>
        <begin position="417"/>
        <end position="426"/>
    </location>
</feature>
<feature type="region of interest" description="Disordered" evidence="1">
    <location>
        <begin position="716"/>
        <end position="836"/>
    </location>
</feature>
<feature type="region of interest" description="Disordered" evidence="1">
    <location>
        <begin position="1338"/>
        <end position="1358"/>
    </location>
</feature>
<feature type="region of interest" description="Disordered" evidence="1">
    <location>
        <begin position="100"/>
        <end position="282"/>
    </location>
</feature>
<dbReference type="Proteomes" id="UP000479190">
    <property type="component" value="Unassembled WGS sequence"/>
</dbReference>
<feature type="compositionally biased region" description="Low complexity" evidence="1">
    <location>
        <begin position="54"/>
        <end position="76"/>
    </location>
</feature>
<feature type="compositionally biased region" description="Basic and acidic residues" evidence="1">
    <location>
        <begin position="782"/>
        <end position="798"/>
    </location>
</feature>
<reference evidence="3 4" key="1">
    <citation type="submission" date="2020-02" db="EMBL/GenBank/DDBJ databases">
        <authorList>
            <person name="Ferguson B K."/>
        </authorList>
    </citation>
    <scope>NUCLEOTIDE SEQUENCE [LARGE SCALE GENOMIC DNA]</scope>
</reference>
<feature type="compositionally biased region" description="Low complexity" evidence="1">
    <location>
        <begin position="1238"/>
        <end position="1253"/>
    </location>
</feature>
<feature type="compositionally biased region" description="Low complexity" evidence="1">
    <location>
        <begin position="185"/>
        <end position="199"/>
    </location>
</feature>
<evidence type="ECO:0000313" key="4">
    <source>
        <dbReference type="Proteomes" id="UP000479190"/>
    </source>
</evidence>
<gene>
    <name evidence="3" type="ORF">TBRA_LOCUS5640</name>
</gene>
<sequence>MPTAEHVERGRRHGQPQLRPVRGSALPRPRVPRGALLREPARRGHRLDGQRGLPGSPASARATPSRSLPHPGSARGRLLGRARTAKVADSLAQVRVVVLGDGAESGLAARPRAAPRARSGRQQRVDAAERVPLPRAEPDDAQPHAQQVARGGLARLDRLVDGVRSRPRDPRHQRQRAERPARSRPGGSAQPPRAQAAGQRHSRGRRSRAQRSRELALPQHVDESPGGTATGPLRQEPRAARARAQQQFALGSGPGSLRRPRQSPEPRSQPKQAHQQVGVPRHLRQALQARAAGLVVQSADENRLARVPRPRAAAAAPRAQRDQRPGRRLLRLSGQSALALALAQSHRALRGQPQRRLGRPRPVLPRREQAPAHRSASLRQLHQPARSQIEWQQPRRSTRGRPSIARFEDPRHGQQSHNRHQRRQLRRTREALGAPIGRQQIGKHISQSLRQSAGPADPQSRQQRHQAHRAGRLLAEFPPHRHSFGRQSADGDSRRLSQFALAPHAQHIRQQNIMRARQRLFRQSRGFADQKARRQLQSHRGDQRRRHPQQCGKALSEQQQDPHGGARHLHAQDQPHESDIEQQRRATLGDRRHRASTGLERSRTAAVLHRRESDPLRLHHGVASPNQRAQPHASAPAGDGPRVRDLRHGARPGGAQASSALAQVQGLCVPILEPLLRPLPLLRLRRLRLRDDLPGQLLLLSRPQLVEQRRRLLERRLPNGARAHPHGRHRALLGRQRARRPRQSSADRQAQTRDSLPKQQRHQQHKQSHLHRRRESQSPSPRVERLARDSRPRPRESGAADGALPGSQRHRRHRGRDLREDARSAGAASEPQSHRGLRPWEALVSLGTQVGLEGNFWNCDCDSVNRLRVWLAEHRSESAERMYCRDEVETVAQAIQRCNAGQAAVNVNTYASNHGLQAGSSMGNTVVRHNPAVIGGSFVPMLAGVLVAIIAVCLLVAVGFAFRQRRPTLGALALRPAPRQALDPVPRRGAGSPLRRLLLVQRARRGVRDPLPGARARAVGLGALPALSGLAADQAPGVAHTGRVGVSTHRHGFLASLPRQRVAESRVQSGSPHRAGQHSAGRETSLRDHPAGDRRPVPRPGAPAAPADLHRHRLGREALLGQAALRHARLGRARGKGHAPAQSTGYLSPGRPRGHPGSLRRGALRGGRRLGVQARADASAAPAAGGHADAARRHLEHVHLELGHGCAGAASPRAHPDSHAIDLRELGLEPDRGRGQRPRAAAAAAAASSSPAPRASPPPSPSSSAGAAVAAPAGAAAAPDRLQRAPSGRHAAAALQRQLEAQQSSVQHDTGAALRHDGTTVARQSSHVLRLSFVETRGSIAAPVKTRRTLDPERASPL</sequence>
<feature type="compositionally biased region" description="Polar residues" evidence="1">
    <location>
        <begin position="377"/>
        <end position="395"/>
    </location>
</feature>
<keyword evidence="2" id="KW-1133">Transmembrane helix</keyword>
<feature type="compositionally biased region" description="Low complexity" evidence="1">
    <location>
        <begin position="345"/>
        <end position="355"/>
    </location>
</feature>
<feature type="region of interest" description="Disordered" evidence="1">
    <location>
        <begin position="345"/>
        <end position="468"/>
    </location>
</feature>
<proteinExistence type="predicted"/>
<feature type="compositionally biased region" description="Basic and acidic residues" evidence="1">
    <location>
        <begin position="1080"/>
        <end position="1096"/>
    </location>
</feature>
<feature type="compositionally biased region" description="Basic and acidic residues" evidence="1">
    <location>
        <begin position="155"/>
        <end position="181"/>
    </location>
</feature>
<feature type="compositionally biased region" description="Basic residues" evidence="1">
    <location>
        <begin position="533"/>
        <end position="548"/>
    </location>
</feature>
<evidence type="ECO:0000256" key="2">
    <source>
        <dbReference type="SAM" id="Phobius"/>
    </source>
</evidence>
<keyword evidence="2" id="KW-0812">Transmembrane</keyword>
<evidence type="ECO:0000256" key="1">
    <source>
        <dbReference type="SAM" id="MobiDB-lite"/>
    </source>
</evidence>
<feature type="region of interest" description="Disordered" evidence="1">
    <location>
        <begin position="1229"/>
        <end position="1289"/>
    </location>
</feature>
<evidence type="ECO:0000313" key="3">
    <source>
        <dbReference type="EMBL" id="CAB0033742.1"/>
    </source>
</evidence>
<feature type="region of interest" description="Disordered" evidence="1">
    <location>
        <begin position="1055"/>
        <end position="1108"/>
    </location>
</feature>
<dbReference type="EMBL" id="CADCXV010000721">
    <property type="protein sequence ID" value="CAB0033742.1"/>
    <property type="molecule type" value="Genomic_DNA"/>
</dbReference>
<accession>A0A6H5IAQ6</accession>
<organism evidence="3 4">
    <name type="scientific">Trichogramma brassicae</name>
    <dbReference type="NCBI Taxonomy" id="86971"/>
    <lineage>
        <taxon>Eukaryota</taxon>
        <taxon>Metazoa</taxon>
        <taxon>Ecdysozoa</taxon>
        <taxon>Arthropoda</taxon>
        <taxon>Hexapoda</taxon>
        <taxon>Insecta</taxon>
        <taxon>Pterygota</taxon>
        <taxon>Neoptera</taxon>
        <taxon>Endopterygota</taxon>
        <taxon>Hymenoptera</taxon>
        <taxon>Apocrita</taxon>
        <taxon>Proctotrupomorpha</taxon>
        <taxon>Chalcidoidea</taxon>
        <taxon>Trichogrammatidae</taxon>
        <taxon>Trichogramma</taxon>
    </lineage>
</organism>
<feature type="transmembrane region" description="Helical" evidence="2">
    <location>
        <begin position="938"/>
        <end position="962"/>
    </location>
</feature>
<name>A0A6H5IAQ6_9HYME</name>
<feature type="compositionally biased region" description="Basic residues" evidence="1">
    <location>
        <begin position="200"/>
        <end position="210"/>
    </location>
</feature>
<protein>
    <submittedName>
        <fullName evidence="3">Uncharacterized protein</fullName>
    </submittedName>
</protein>
<feature type="compositionally biased region" description="Basic and acidic residues" evidence="1">
    <location>
        <begin position="1348"/>
        <end position="1358"/>
    </location>
</feature>
<feature type="compositionally biased region" description="Basic residues" evidence="1">
    <location>
        <begin position="759"/>
        <end position="774"/>
    </location>
</feature>
<feature type="region of interest" description="Disordered" evidence="1">
    <location>
        <begin position="1"/>
        <end position="76"/>
    </location>
</feature>
<feature type="compositionally biased region" description="Basic residues" evidence="1">
    <location>
        <begin position="723"/>
        <end position="742"/>
    </location>
</feature>
<feature type="compositionally biased region" description="Low complexity" evidence="1">
    <location>
        <begin position="1262"/>
        <end position="1279"/>
    </location>
</feature>
<feature type="region of interest" description="Disordered" evidence="1">
    <location>
        <begin position="525"/>
        <end position="657"/>
    </location>
</feature>
<keyword evidence="2" id="KW-0472">Membrane</keyword>